<sequence length="228" mass="25955">MSQTLSFTELCNAIDPKSIGNASESKPLCENIFDVPRSDLFETYNRLRETFWSNEPPPTTTSPTTSSLISTEPITNLIKPTLTTTAITATTNVVAEPVAKTVSPPPLKRQTTDPDILLAQQQLNTNGKRRRLDKTELPNVQIQQQQKELFGSAEILSLYTLWGIKRIMIQQLRCNLPSYDETKMVALIKECDQQCSQEQKHHLKRYIEPILISTRRHCSSLEEALKRW</sequence>
<evidence type="ECO:0000313" key="1">
    <source>
        <dbReference type="EMBL" id="KAI9244820.1"/>
    </source>
</evidence>
<reference evidence="1" key="1">
    <citation type="journal article" date="2022" name="IScience">
        <title>Evolution of zygomycete secretomes and the origins of terrestrial fungal ecologies.</title>
        <authorList>
            <person name="Chang Y."/>
            <person name="Wang Y."/>
            <person name="Mondo S."/>
            <person name="Ahrendt S."/>
            <person name="Andreopoulos W."/>
            <person name="Barry K."/>
            <person name="Beard J."/>
            <person name="Benny G.L."/>
            <person name="Blankenship S."/>
            <person name="Bonito G."/>
            <person name="Cuomo C."/>
            <person name="Desiro A."/>
            <person name="Gervers K.A."/>
            <person name="Hundley H."/>
            <person name="Kuo A."/>
            <person name="LaButti K."/>
            <person name="Lang B.F."/>
            <person name="Lipzen A."/>
            <person name="O'Donnell K."/>
            <person name="Pangilinan J."/>
            <person name="Reynolds N."/>
            <person name="Sandor L."/>
            <person name="Smith M.E."/>
            <person name="Tsang A."/>
            <person name="Grigoriev I.V."/>
            <person name="Stajich J.E."/>
            <person name="Spatafora J.W."/>
        </authorList>
    </citation>
    <scope>NUCLEOTIDE SEQUENCE</scope>
    <source>
        <strain evidence="1">RSA 2281</strain>
    </source>
</reference>
<name>A0AAD5JLF1_9FUNG</name>
<dbReference type="AlphaFoldDB" id="A0AAD5JLF1"/>
<organism evidence="1 2">
    <name type="scientific">Phascolomyces articulosus</name>
    <dbReference type="NCBI Taxonomy" id="60185"/>
    <lineage>
        <taxon>Eukaryota</taxon>
        <taxon>Fungi</taxon>
        <taxon>Fungi incertae sedis</taxon>
        <taxon>Mucoromycota</taxon>
        <taxon>Mucoromycotina</taxon>
        <taxon>Mucoromycetes</taxon>
        <taxon>Mucorales</taxon>
        <taxon>Lichtheimiaceae</taxon>
        <taxon>Phascolomyces</taxon>
    </lineage>
</organism>
<evidence type="ECO:0000313" key="2">
    <source>
        <dbReference type="Proteomes" id="UP001209540"/>
    </source>
</evidence>
<keyword evidence="2" id="KW-1185">Reference proteome</keyword>
<accession>A0AAD5JLF1</accession>
<gene>
    <name evidence="1" type="ORF">BDA99DRAFT_528733</name>
</gene>
<dbReference type="Proteomes" id="UP001209540">
    <property type="component" value="Unassembled WGS sequence"/>
</dbReference>
<dbReference type="EMBL" id="JAIXMP010000056">
    <property type="protein sequence ID" value="KAI9244820.1"/>
    <property type="molecule type" value="Genomic_DNA"/>
</dbReference>
<proteinExistence type="predicted"/>
<reference evidence="1" key="2">
    <citation type="submission" date="2023-02" db="EMBL/GenBank/DDBJ databases">
        <authorList>
            <consortium name="DOE Joint Genome Institute"/>
            <person name="Mondo S.J."/>
            <person name="Chang Y."/>
            <person name="Wang Y."/>
            <person name="Ahrendt S."/>
            <person name="Andreopoulos W."/>
            <person name="Barry K."/>
            <person name="Beard J."/>
            <person name="Benny G.L."/>
            <person name="Blankenship S."/>
            <person name="Bonito G."/>
            <person name="Cuomo C."/>
            <person name="Desiro A."/>
            <person name="Gervers K.A."/>
            <person name="Hundley H."/>
            <person name="Kuo A."/>
            <person name="LaButti K."/>
            <person name="Lang B.F."/>
            <person name="Lipzen A."/>
            <person name="O'Donnell K."/>
            <person name="Pangilinan J."/>
            <person name="Reynolds N."/>
            <person name="Sandor L."/>
            <person name="Smith M.W."/>
            <person name="Tsang A."/>
            <person name="Grigoriev I.V."/>
            <person name="Stajich J.E."/>
            <person name="Spatafora J.W."/>
        </authorList>
    </citation>
    <scope>NUCLEOTIDE SEQUENCE</scope>
    <source>
        <strain evidence="1">RSA 2281</strain>
    </source>
</reference>
<protein>
    <submittedName>
        <fullName evidence="1">Uncharacterized protein</fullName>
    </submittedName>
</protein>
<comment type="caution">
    <text evidence="1">The sequence shown here is derived from an EMBL/GenBank/DDBJ whole genome shotgun (WGS) entry which is preliminary data.</text>
</comment>